<dbReference type="PROSITE" id="PS50112">
    <property type="entry name" value="PAS"/>
    <property type="match status" value="1"/>
</dbReference>
<dbReference type="InterPro" id="IPR003018">
    <property type="entry name" value="GAF"/>
</dbReference>
<organism evidence="4 5">
    <name type="scientific">Lysobacter daejeonensis GH1-9</name>
    <dbReference type="NCBI Taxonomy" id="1385517"/>
    <lineage>
        <taxon>Bacteria</taxon>
        <taxon>Pseudomonadati</taxon>
        <taxon>Pseudomonadota</taxon>
        <taxon>Gammaproteobacteria</taxon>
        <taxon>Lysobacterales</taxon>
        <taxon>Lysobacteraceae</taxon>
        <taxon>Aerolutibacter</taxon>
    </lineage>
</organism>
<feature type="domain" description="GGDEF" evidence="3">
    <location>
        <begin position="318"/>
        <end position="451"/>
    </location>
</feature>
<dbReference type="SMART" id="SM00267">
    <property type="entry name" value="GGDEF"/>
    <property type="match status" value="1"/>
</dbReference>
<dbReference type="eggNOG" id="COG2203">
    <property type="taxonomic scope" value="Bacteria"/>
</dbReference>
<dbReference type="Proteomes" id="UP000029998">
    <property type="component" value="Unassembled WGS sequence"/>
</dbReference>
<dbReference type="CDD" id="cd00130">
    <property type="entry name" value="PAS"/>
    <property type="match status" value="1"/>
</dbReference>
<feature type="domain" description="PAS" evidence="2">
    <location>
        <begin position="4"/>
        <end position="74"/>
    </location>
</feature>
<name>A0A0A0EZ43_9GAMM</name>
<dbReference type="InterPro" id="IPR043128">
    <property type="entry name" value="Rev_trsase/Diguanyl_cyclase"/>
</dbReference>
<dbReference type="SMART" id="SM00091">
    <property type="entry name" value="PAS"/>
    <property type="match status" value="1"/>
</dbReference>
<dbReference type="Gene3D" id="3.30.70.270">
    <property type="match status" value="1"/>
</dbReference>
<dbReference type="PANTHER" id="PTHR46663">
    <property type="entry name" value="DIGUANYLATE CYCLASE DGCT-RELATED"/>
    <property type="match status" value="1"/>
</dbReference>
<reference evidence="4 5" key="1">
    <citation type="submission" date="2013-08" db="EMBL/GenBank/DDBJ databases">
        <title>Genome sequencing of Lysobacter.</title>
        <authorList>
            <person name="Zhang S."/>
            <person name="Wang G."/>
        </authorList>
    </citation>
    <scope>NUCLEOTIDE SEQUENCE [LARGE SCALE GENOMIC DNA]</scope>
    <source>
        <strain evidence="4 5">GH1-9</strain>
    </source>
</reference>
<dbReference type="InterPro" id="IPR052163">
    <property type="entry name" value="DGC-Regulatory_Protein"/>
</dbReference>
<evidence type="ECO:0000313" key="4">
    <source>
        <dbReference type="EMBL" id="KGM55809.1"/>
    </source>
</evidence>
<dbReference type="AlphaFoldDB" id="A0A0A0EZ43"/>
<dbReference type="Pfam" id="PF08447">
    <property type="entry name" value="PAS_3"/>
    <property type="match status" value="1"/>
</dbReference>
<dbReference type="Pfam" id="PF00990">
    <property type="entry name" value="GGDEF"/>
    <property type="match status" value="1"/>
</dbReference>
<dbReference type="GO" id="GO:0003824">
    <property type="term" value="F:catalytic activity"/>
    <property type="evidence" value="ECO:0007669"/>
    <property type="project" value="UniProtKB-ARBA"/>
</dbReference>
<dbReference type="InterPro" id="IPR000014">
    <property type="entry name" value="PAS"/>
</dbReference>
<dbReference type="InterPro" id="IPR013655">
    <property type="entry name" value="PAS_fold_3"/>
</dbReference>
<dbReference type="PANTHER" id="PTHR46663:SF3">
    <property type="entry name" value="SLL0267 PROTEIN"/>
    <property type="match status" value="1"/>
</dbReference>
<dbReference type="PROSITE" id="PS50887">
    <property type="entry name" value="GGDEF"/>
    <property type="match status" value="1"/>
</dbReference>
<comment type="cofactor">
    <cofactor evidence="1">
        <name>Mg(2+)</name>
        <dbReference type="ChEBI" id="CHEBI:18420"/>
    </cofactor>
</comment>
<dbReference type="STRING" id="1385517.N800_11910"/>
<dbReference type="SUPFAM" id="SSF55781">
    <property type="entry name" value="GAF domain-like"/>
    <property type="match status" value="1"/>
</dbReference>
<evidence type="ECO:0000259" key="3">
    <source>
        <dbReference type="PROSITE" id="PS50887"/>
    </source>
</evidence>
<gene>
    <name evidence="4" type="ORF">N800_11910</name>
</gene>
<proteinExistence type="predicted"/>
<dbReference type="RefSeq" id="WP_036134480.1">
    <property type="nucleotide sequence ID" value="NZ_AVPU01000003.1"/>
</dbReference>
<dbReference type="OrthoDB" id="9812260at2"/>
<dbReference type="Gene3D" id="3.30.450.20">
    <property type="entry name" value="PAS domain"/>
    <property type="match status" value="1"/>
</dbReference>
<dbReference type="NCBIfam" id="TIGR00229">
    <property type="entry name" value="sensory_box"/>
    <property type="match status" value="1"/>
</dbReference>
<evidence type="ECO:0000259" key="2">
    <source>
        <dbReference type="PROSITE" id="PS50112"/>
    </source>
</evidence>
<protein>
    <submittedName>
        <fullName evidence="4">Diguanylate cyclase</fullName>
    </submittedName>
</protein>
<dbReference type="eggNOG" id="COG3706">
    <property type="taxonomic scope" value="Bacteria"/>
</dbReference>
<dbReference type="InterPro" id="IPR029787">
    <property type="entry name" value="Nucleotide_cyclase"/>
</dbReference>
<dbReference type="InterPro" id="IPR029016">
    <property type="entry name" value="GAF-like_dom_sf"/>
</dbReference>
<accession>A0A0A0EZ43</accession>
<sequence>MEYRLPPLTELKDLLLDALCVVDEQGRYLFVNAAYERIFGYRAEEVLGRPMIDLVHPDDRELTLRAARDIMAGESKFNFQNRYLHKDGHVVHVQWSAHWSPRHHVRIALGHDITELKRAEAVQSALLEISEAAHAESDLQSLFKRIHRTVAGLLPARSCFVALRDVDSGEVAFPYFQDEYDVPPAPLPLDAPTLSNHVIRCGEPLLLTPETRLDLPAHLRLPVGHRSTGWLGVPLATPTGVIGALVVQSYDPATRYTQRDVQLLQFVSTQVAAAIERTRNRNWLAFLASHDPLTGLPNRSHFHDRLQRALNASGSERHPIALIYLDLDGFKGVNDRHGHETGDRLLQAVAERIRNGVRHSDTIARLGGDEFVVMLNGTSRTADAVNVGESLRKSLSQPFQLDDHAIRISASIGIALHRDDDGGEDGVLQQADKAMYAAKRSGGNRFVLFPFDEPWTV</sequence>
<comment type="caution">
    <text evidence="4">The sequence shown here is derived from an EMBL/GenBank/DDBJ whole genome shotgun (WGS) entry which is preliminary data.</text>
</comment>
<dbReference type="Gene3D" id="3.30.450.40">
    <property type="match status" value="1"/>
</dbReference>
<dbReference type="CDD" id="cd01949">
    <property type="entry name" value="GGDEF"/>
    <property type="match status" value="1"/>
</dbReference>
<dbReference type="SUPFAM" id="SSF55073">
    <property type="entry name" value="Nucleotide cyclase"/>
    <property type="match status" value="1"/>
</dbReference>
<dbReference type="SMART" id="SM00065">
    <property type="entry name" value="GAF"/>
    <property type="match status" value="1"/>
</dbReference>
<keyword evidence="5" id="KW-1185">Reference proteome</keyword>
<dbReference type="EMBL" id="AVPU01000003">
    <property type="protein sequence ID" value="KGM55809.1"/>
    <property type="molecule type" value="Genomic_DNA"/>
</dbReference>
<dbReference type="FunFam" id="3.30.70.270:FF:000001">
    <property type="entry name" value="Diguanylate cyclase domain protein"/>
    <property type="match status" value="1"/>
</dbReference>
<dbReference type="SUPFAM" id="SSF55785">
    <property type="entry name" value="PYP-like sensor domain (PAS domain)"/>
    <property type="match status" value="1"/>
</dbReference>
<dbReference type="InterPro" id="IPR035965">
    <property type="entry name" value="PAS-like_dom_sf"/>
</dbReference>
<evidence type="ECO:0000313" key="5">
    <source>
        <dbReference type="Proteomes" id="UP000029998"/>
    </source>
</evidence>
<evidence type="ECO:0000256" key="1">
    <source>
        <dbReference type="ARBA" id="ARBA00001946"/>
    </source>
</evidence>
<dbReference type="Pfam" id="PF13185">
    <property type="entry name" value="GAF_2"/>
    <property type="match status" value="1"/>
</dbReference>
<dbReference type="InterPro" id="IPR000160">
    <property type="entry name" value="GGDEF_dom"/>
</dbReference>
<dbReference type="NCBIfam" id="TIGR00254">
    <property type="entry name" value="GGDEF"/>
    <property type="match status" value="1"/>
</dbReference>